<sequence length="41" mass="4994">MTNTQNTEPKSREQAKEEAANDQWRAERDQSEDESFYEEWE</sequence>
<dbReference type="EMBL" id="LR796639">
    <property type="protein sequence ID" value="CAB4156372.1"/>
    <property type="molecule type" value="Genomic_DNA"/>
</dbReference>
<evidence type="ECO:0000313" key="2">
    <source>
        <dbReference type="EMBL" id="CAB4156372.1"/>
    </source>
</evidence>
<feature type="compositionally biased region" description="Basic and acidic residues" evidence="1">
    <location>
        <begin position="9"/>
        <end position="29"/>
    </location>
</feature>
<reference evidence="2" key="1">
    <citation type="submission" date="2020-04" db="EMBL/GenBank/DDBJ databases">
        <authorList>
            <person name="Chiriac C."/>
            <person name="Salcher M."/>
            <person name="Ghai R."/>
            <person name="Kavagutti S V."/>
        </authorList>
    </citation>
    <scope>NUCLEOTIDE SEQUENCE</scope>
</reference>
<feature type="compositionally biased region" description="Acidic residues" evidence="1">
    <location>
        <begin position="30"/>
        <end position="41"/>
    </location>
</feature>
<feature type="region of interest" description="Disordered" evidence="1">
    <location>
        <begin position="1"/>
        <end position="41"/>
    </location>
</feature>
<organism evidence="2">
    <name type="scientific">uncultured Caudovirales phage</name>
    <dbReference type="NCBI Taxonomy" id="2100421"/>
    <lineage>
        <taxon>Viruses</taxon>
        <taxon>Duplodnaviria</taxon>
        <taxon>Heunggongvirae</taxon>
        <taxon>Uroviricota</taxon>
        <taxon>Caudoviricetes</taxon>
        <taxon>Peduoviridae</taxon>
        <taxon>Maltschvirus</taxon>
        <taxon>Maltschvirus maltsch</taxon>
    </lineage>
</organism>
<accession>A0A6J5NCG6</accession>
<protein>
    <submittedName>
        <fullName evidence="2">Uncharacterized protein</fullName>
    </submittedName>
</protein>
<evidence type="ECO:0000256" key="1">
    <source>
        <dbReference type="SAM" id="MobiDB-lite"/>
    </source>
</evidence>
<gene>
    <name evidence="2" type="ORF">UFOVP658_59</name>
</gene>
<proteinExistence type="predicted"/>
<name>A0A6J5NCG6_9CAUD</name>